<keyword evidence="9" id="KW-1185">Reference proteome</keyword>
<comment type="caution">
    <text evidence="8">The sequence shown here is derived from an EMBL/GenBank/DDBJ whole genome shotgun (WGS) entry which is preliminary data.</text>
</comment>
<proteinExistence type="inferred from homology"/>
<evidence type="ECO:0000256" key="3">
    <source>
        <dbReference type="ARBA" id="ARBA00022692"/>
    </source>
</evidence>
<dbReference type="Proteomes" id="UP001085076">
    <property type="component" value="Miscellaneous, Linkage group lg08"/>
</dbReference>
<dbReference type="PANTHER" id="PTHR31218">
    <property type="entry name" value="WAT1-RELATED PROTEIN"/>
    <property type="match status" value="1"/>
</dbReference>
<dbReference type="InterPro" id="IPR030184">
    <property type="entry name" value="WAT1-related"/>
</dbReference>
<dbReference type="Pfam" id="PF00892">
    <property type="entry name" value="EamA"/>
    <property type="match status" value="1"/>
</dbReference>
<reference evidence="8" key="1">
    <citation type="submission" date="2021-03" db="EMBL/GenBank/DDBJ databases">
        <authorList>
            <person name="Li Z."/>
            <person name="Yang C."/>
        </authorList>
    </citation>
    <scope>NUCLEOTIDE SEQUENCE</scope>
    <source>
        <strain evidence="8">Dzin_1.0</strain>
        <tissue evidence="8">Leaf</tissue>
    </source>
</reference>
<dbReference type="AlphaFoldDB" id="A0A9D5C349"/>
<keyword evidence="3 6" id="KW-0812">Transmembrane</keyword>
<dbReference type="InterPro" id="IPR000620">
    <property type="entry name" value="EamA_dom"/>
</dbReference>
<evidence type="ECO:0000256" key="5">
    <source>
        <dbReference type="ARBA" id="ARBA00023136"/>
    </source>
</evidence>
<dbReference type="OrthoDB" id="693680at2759"/>
<sequence>MVFVVYRQAIATLVLFPASILLKGGKMDHLALGVKGFSLVFLTALIGPTLSQYFVLQGLDMTSVSVATAMVNLVPAMTFFMTVFLGLEKNRVLLFGKSDQEFNSLLVYLQEFLVLVLHFIYKHGFTSEVWLVLLL</sequence>
<evidence type="ECO:0000256" key="4">
    <source>
        <dbReference type="ARBA" id="ARBA00022989"/>
    </source>
</evidence>
<name>A0A9D5C349_9LILI</name>
<evidence type="ECO:0000256" key="2">
    <source>
        <dbReference type="ARBA" id="ARBA00007635"/>
    </source>
</evidence>
<gene>
    <name evidence="8" type="ORF">J5N97_026858</name>
</gene>
<comment type="similarity">
    <text evidence="2 6">Belongs to the drug/metabolite transporter (DMT) superfamily. Plant drug/metabolite exporter (P-DME) (TC 2.A.7.4) family.</text>
</comment>
<dbReference type="GO" id="GO:0022857">
    <property type="term" value="F:transmembrane transporter activity"/>
    <property type="evidence" value="ECO:0007669"/>
    <property type="project" value="InterPro"/>
</dbReference>
<dbReference type="GO" id="GO:0016020">
    <property type="term" value="C:membrane"/>
    <property type="evidence" value="ECO:0007669"/>
    <property type="project" value="UniProtKB-SubCell"/>
</dbReference>
<evidence type="ECO:0000259" key="7">
    <source>
        <dbReference type="Pfam" id="PF00892"/>
    </source>
</evidence>
<reference evidence="8" key="2">
    <citation type="journal article" date="2022" name="Hortic Res">
        <title>The genome of Dioscorea zingiberensis sheds light on the biosynthesis, origin and evolution of the medicinally important diosgenin saponins.</title>
        <authorList>
            <person name="Li Y."/>
            <person name="Tan C."/>
            <person name="Li Z."/>
            <person name="Guo J."/>
            <person name="Li S."/>
            <person name="Chen X."/>
            <person name="Wang C."/>
            <person name="Dai X."/>
            <person name="Yang H."/>
            <person name="Song W."/>
            <person name="Hou L."/>
            <person name="Xu J."/>
            <person name="Tong Z."/>
            <person name="Xu A."/>
            <person name="Yuan X."/>
            <person name="Wang W."/>
            <person name="Yang Q."/>
            <person name="Chen L."/>
            <person name="Sun Z."/>
            <person name="Wang K."/>
            <person name="Pan B."/>
            <person name="Chen J."/>
            <person name="Bao Y."/>
            <person name="Liu F."/>
            <person name="Qi X."/>
            <person name="Gang D.R."/>
            <person name="Wen J."/>
            <person name="Li J."/>
        </authorList>
    </citation>
    <scope>NUCLEOTIDE SEQUENCE</scope>
    <source>
        <strain evidence="8">Dzin_1.0</strain>
    </source>
</reference>
<dbReference type="InterPro" id="IPR037185">
    <property type="entry name" value="EmrE-like"/>
</dbReference>
<keyword evidence="5 6" id="KW-0472">Membrane</keyword>
<evidence type="ECO:0000313" key="8">
    <source>
        <dbReference type="EMBL" id="KAJ0965720.1"/>
    </source>
</evidence>
<feature type="transmembrane region" description="Helical" evidence="6">
    <location>
        <begin position="61"/>
        <end position="85"/>
    </location>
</feature>
<evidence type="ECO:0000313" key="9">
    <source>
        <dbReference type="Proteomes" id="UP001085076"/>
    </source>
</evidence>
<comment type="subcellular location">
    <subcellularLocation>
        <location evidence="1 6">Membrane</location>
        <topology evidence="1 6">Multi-pass membrane protein</topology>
    </subcellularLocation>
</comment>
<dbReference type="SUPFAM" id="SSF103481">
    <property type="entry name" value="Multidrug resistance efflux transporter EmrE"/>
    <property type="match status" value="1"/>
</dbReference>
<evidence type="ECO:0000256" key="1">
    <source>
        <dbReference type="ARBA" id="ARBA00004141"/>
    </source>
</evidence>
<comment type="caution">
    <text evidence="6">Lacks conserved residue(s) required for the propagation of feature annotation.</text>
</comment>
<feature type="transmembrane region" description="Helical" evidence="6">
    <location>
        <begin position="36"/>
        <end position="55"/>
    </location>
</feature>
<organism evidence="8 9">
    <name type="scientific">Dioscorea zingiberensis</name>
    <dbReference type="NCBI Taxonomy" id="325984"/>
    <lineage>
        <taxon>Eukaryota</taxon>
        <taxon>Viridiplantae</taxon>
        <taxon>Streptophyta</taxon>
        <taxon>Embryophyta</taxon>
        <taxon>Tracheophyta</taxon>
        <taxon>Spermatophyta</taxon>
        <taxon>Magnoliopsida</taxon>
        <taxon>Liliopsida</taxon>
        <taxon>Dioscoreales</taxon>
        <taxon>Dioscoreaceae</taxon>
        <taxon>Dioscorea</taxon>
    </lineage>
</organism>
<evidence type="ECO:0000256" key="6">
    <source>
        <dbReference type="RuleBase" id="RU363077"/>
    </source>
</evidence>
<dbReference type="EMBL" id="JAGGNH010000008">
    <property type="protein sequence ID" value="KAJ0965720.1"/>
    <property type="molecule type" value="Genomic_DNA"/>
</dbReference>
<protein>
    <recommendedName>
        <fullName evidence="6">WAT1-related protein</fullName>
    </recommendedName>
</protein>
<accession>A0A9D5C349</accession>
<feature type="transmembrane region" description="Helical" evidence="6">
    <location>
        <begin position="6"/>
        <end position="24"/>
    </location>
</feature>
<feature type="domain" description="EamA" evidence="7">
    <location>
        <begin position="3"/>
        <end position="88"/>
    </location>
</feature>
<keyword evidence="4 6" id="KW-1133">Transmembrane helix</keyword>